<sequence>MRIFLLIIFMAAIKSVAGENKEVTLWGNAPEYSTMRLTIERQSNYITRNFEDVETFSVDPKGNFSVTFSVEEIAKIYMPLGQMRGYMYVEPGRTYLLTLPLYRPLRPEDKFNPFFEPETVVLGIQNNFPGEINKKTVAFEEKYNYLFSKDIKRIVLTGNKKDLFKIIDQTEAAFPAEKGTWFYYYKHFKYQNIYEYAYSDKPREVIYNGFSSIPVQYNLDTYWASFNKQFGNFFHYYFSTKEGQSFKETWNTSESFQLLTATLRKDTLFKNRELAELILLKNLYAGFYGTTYSKLKITNIVKTAKNNCANVQNNKIASDIFDKITKLNVGESPPNFELSDLSGTKTLLLENYRGKFVYLNFANTKNYACKKDFQVLEQMAEMYKKDMYIVTVLTDEDPDEAMAYVKNNNLSWDFLHFGQNAKVLLDYNIKALPTYYLINPEGIMSLSPAPAPEENFALVFAEVYNNYRRKQLRKNRPNTRTIYDL</sequence>
<protein>
    <submittedName>
        <fullName evidence="2">Thiol-disulfide isomerase or thioredoxin</fullName>
    </submittedName>
</protein>
<dbReference type="InterPro" id="IPR050553">
    <property type="entry name" value="Thioredoxin_ResA/DsbE_sf"/>
</dbReference>
<dbReference type="InterPro" id="IPR013766">
    <property type="entry name" value="Thioredoxin_domain"/>
</dbReference>
<dbReference type="Proteomes" id="UP000319040">
    <property type="component" value="Unassembled WGS sequence"/>
</dbReference>
<evidence type="ECO:0000313" key="2">
    <source>
        <dbReference type="EMBL" id="SMO51312.1"/>
    </source>
</evidence>
<dbReference type="CDD" id="cd02966">
    <property type="entry name" value="TlpA_like_family"/>
    <property type="match status" value="1"/>
</dbReference>
<evidence type="ECO:0000313" key="3">
    <source>
        <dbReference type="Proteomes" id="UP000319040"/>
    </source>
</evidence>
<evidence type="ECO:0000259" key="1">
    <source>
        <dbReference type="PROSITE" id="PS51352"/>
    </source>
</evidence>
<dbReference type="PANTHER" id="PTHR42852:SF17">
    <property type="entry name" value="THIOREDOXIN-LIKE PROTEIN HI_1115"/>
    <property type="match status" value="1"/>
</dbReference>
<accession>A0A521BVU6</accession>
<organism evidence="2 3">
    <name type="scientific">Saccharicrinis carchari</name>
    <dbReference type="NCBI Taxonomy" id="1168039"/>
    <lineage>
        <taxon>Bacteria</taxon>
        <taxon>Pseudomonadati</taxon>
        <taxon>Bacteroidota</taxon>
        <taxon>Bacteroidia</taxon>
        <taxon>Marinilabiliales</taxon>
        <taxon>Marinilabiliaceae</taxon>
        <taxon>Saccharicrinis</taxon>
    </lineage>
</organism>
<dbReference type="Pfam" id="PF00578">
    <property type="entry name" value="AhpC-TSA"/>
    <property type="match status" value="1"/>
</dbReference>
<proteinExistence type="predicted"/>
<name>A0A521BVU6_SACCC</name>
<dbReference type="AlphaFoldDB" id="A0A521BVU6"/>
<dbReference type="EMBL" id="FXTB01000002">
    <property type="protein sequence ID" value="SMO51312.1"/>
    <property type="molecule type" value="Genomic_DNA"/>
</dbReference>
<dbReference type="OrthoDB" id="1097547at2"/>
<dbReference type="InterPro" id="IPR000866">
    <property type="entry name" value="AhpC/TSA"/>
</dbReference>
<keyword evidence="2" id="KW-0413">Isomerase</keyword>
<dbReference type="PANTHER" id="PTHR42852">
    <property type="entry name" value="THIOL:DISULFIDE INTERCHANGE PROTEIN DSBE"/>
    <property type="match status" value="1"/>
</dbReference>
<gene>
    <name evidence="2" type="ORF">SAMN06265379_102132</name>
</gene>
<feature type="domain" description="Thioredoxin" evidence="1">
    <location>
        <begin position="327"/>
        <end position="465"/>
    </location>
</feature>
<dbReference type="PROSITE" id="PS51352">
    <property type="entry name" value="THIOREDOXIN_2"/>
    <property type="match status" value="1"/>
</dbReference>
<keyword evidence="3" id="KW-1185">Reference proteome</keyword>
<dbReference type="InterPro" id="IPR036249">
    <property type="entry name" value="Thioredoxin-like_sf"/>
</dbReference>
<dbReference type="SUPFAM" id="SSF52833">
    <property type="entry name" value="Thioredoxin-like"/>
    <property type="match status" value="1"/>
</dbReference>
<dbReference type="Gene3D" id="3.40.30.10">
    <property type="entry name" value="Glutaredoxin"/>
    <property type="match status" value="1"/>
</dbReference>
<reference evidence="2 3" key="1">
    <citation type="submission" date="2017-05" db="EMBL/GenBank/DDBJ databases">
        <authorList>
            <person name="Varghese N."/>
            <person name="Submissions S."/>
        </authorList>
    </citation>
    <scope>NUCLEOTIDE SEQUENCE [LARGE SCALE GENOMIC DNA]</scope>
    <source>
        <strain evidence="2 3">DSM 27040</strain>
    </source>
</reference>
<dbReference type="GO" id="GO:0016853">
    <property type="term" value="F:isomerase activity"/>
    <property type="evidence" value="ECO:0007669"/>
    <property type="project" value="UniProtKB-KW"/>
</dbReference>